<dbReference type="SUPFAM" id="SSF47384">
    <property type="entry name" value="Homodimeric domain of signal transducing histidine kinase"/>
    <property type="match status" value="1"/>
</dbReference>
<dbReference type="EC" id="2.7.13.3" evidence="2"/>
<evidence type="ECO:0000256" key="7">
    <source>
        <dbReference type="ARBA" id="ARBA00022777"/>
    </source>
</evidence>
<evidence type="ECO:0000256" key="11">
    <source>
        <dbReference type="PROSITE-ProRule" id="PRU00339"/>
    </source>
</evidence>
<keyword evidence="8 11" id="KW-0802">TPR repeat</keyword>
<dbReference type="Pfam" id="PF13181">
    <property type="entry name" value="TPR_8"/>
    <property type="match status" value="1"/>
</dbReference>
<dbReference type="EMBL" id="JAPDPJ010000021">
    <property type="protein sequence ID" value="MCW3786913.1"/>
    <property type="molecule type" value="Genomic_DNA"/>
</dbReference>
<evidence type="ECO:0000256" key="4">
    <source>
        <dbReference type="ARBA" id="ARBA00022679"/>
    </source>
</evidence>
<feature type="repeat" description="TPR" evidence="11">
    <location>
        <begin position="289"/>
        <end position="322"/>
    </location>
</feature>
<dbReference type="Pfam" id="PF07719">
    <property type="entry name" value="TPR_2"/>
    <property type="match status" value="1"/>
</dbReference>
<evidence type="ECO:0000256" key="6">
    <source>
        <dbReference type="ARBA" id="ARBA00022741"/>
    </source>
</evidence>
<dbReference type="Proteomes" id="UP001209229">
    <property type="component" value="Unassembled WGS sequence"/>
</dbReference>
<comment type="caution">
    <text evidence="15">The sequence shown here is derived from an EMBL/GenBank/DDBJ whole genome shotgun (WGS) entry which is preliminary data.</text>
</comment>
<comment type="catalytic activity">
    <reaction evidence="1">
        <text>ATP + protein L-histidine = ADP + protein N-phospho-L-histidine.</text>
        <dbReference type="EC" id="2.7.13.3"/>
    </reaction>
</comment>
<evidence type="ECO:0000259" key="14">
    <source>
        <dbReference type="PROSITE" id="PS50109"/>
    </source>
</evidence>
<evidence type="ECO:0000256" key="2">
    <source>
        <dbReference type="ARBA" id="ARBA00012438"/>
    </source>
</evidence>
<evidence type="ECO:0000256" key="8">
    <source>
        <dbReference type="ARBA" id="ARBA00022803"/>
    </source>
</evidence>
<dbReference type="PRINTS" id="PR00344">
    <property type="entry name" value="BCTRLSENSOR"/>
</dbReference>
<dbReference type="RefSeq" id="WP_301190478.1">
    <property type="nucleotide sequence ID" value="NZ_JAPDPJ010000021.1"/>
</dbReference>
<dbReference type="PANTHER" id="PTHR42878:SF7">
    <property type="entry name" value="SENSOR HISTIDINE KINASE GLRK"/>
    <property type="match status" value="1"/>
</dbReference>
<dbReference type="GO" id="GO:0005524">
    <property type="term" value="F:ATP binding"/>
    <property type="evidence" value="ECO:0007669"/>
    <property type="project" value="UniProtKB-KW"/>
</dbReference>
<proteinExistence type="predicted"/>
<dbReference type="SMART" id="SM00388">
    <property type="entry name" value="HisKA"/>
    <property type="match status" value="1"/>
</dbReference>
<dbReference type="PROSITE" id="PS50109">
    <property type="entry name" value="HIS_KIN"/>
    <property type="match status" value="1"/>
</dbReference>
<keyword evidence="7 15" id="KW-0418">Kinase</keyword>
<keyword evidence="13" id="KW-0812">Transmembrane</keyword>
<keyword evidence="9" id="KW-0067">ATP-binding</keyword>
<dbReference type="Gene3D" id="1.25.40.10">
    <property type="entry name" value="Tetratricopeptide repeat domain"/>
    <property type="match status" value="2"/>
</dbReference>
<evidence type="ECO:0000313" key="15">
    <source>
        <dbReference type="EMBL" id="MCW3786913.1"/>
    </source>
</evidence>
<dbReference type="InterPro" id="IPR050351">
    <property type="entry name" value="BphY/WalK/GraS-like"/>
</dbReference>
<evidence type="ECO:0000256" key="1">
    <source>
        <dbReference type="ARBA" id="ARBA00000085"/>
    </source>
</evidence>
<dbReference type="InterPro" id="IPR004358">
    <property type="entry name" value="Sig_transdc_His_kin-like_C"/>
</dbReference>
<dbReference type="GO" id="GO:0007234">
    <property type="term" value="P:osmosensory signaling via phosphorelay pathway"/>
    <property type="evidence" value="ECO:0007669"/>
    <property type="project" value="TreeGrafter"/>
</dbReference>
<evidence type="ECO:0000256" key="13">
    <source>
        <dbReference type="SAM" id="Phobius"/>
    </source>
</evidence>
<dbReference type="Pfam" id="PF02518">
    <property type="entry name" value="HATPase_c"/>
    <property type="match status" value="1"/>
</dbReference>
<dbReference type="InterPro" id="IPR011990">
    <property type="entry name" value="TPR-like_helical_dom_sf"/>
</dbReference>
<feature type="repeat" description="TPR" evidence="11">
    <location>
        <begin position="87"/>
        <end position="120"/>
    </location>
</feature>
<dbReference type="Pfam" id="PF00512">
    <property type="entry name" value="HisKA"/>
    <property type="match status" value="1"/>
</dbReference>
<organism evidence="15 16">
    <name type="scientific">Plebeiibacterium sediminum</name>
    <dbReference type="NCBI Taxonomy" id="2992112"/>
    <lineage>
        <taxon>Bacteria</taxon>
        <taxon>Pseudomonadati</taxon>
        <taxon>Bacteroidota</taxon>
        <taxon>Bacteroidia</taxon>
        <taxon>Marinilabiliales</taxon>
        <taxon>Marinilabiliaceae</taxon>
        <taxon>Plebeiibacterium</taxon>
    </lineage>
</organism>
<dbReference type="InterPro" id="IPR019734">
    <property type="entry name" value="TPR_rpt"/>
</dbReference>
<dbReference type="InterPro" id="IPR003594">
    <property type="entry name" value="HATPase_dom"/>
</dbReference>
<dbReference type="InterPro" id="IPR036890">
    <property type="entry name" value="HATPase_C_sf"/>
</dbReference>
<dbReference type="SUPFAM" id="SSF48452">
    <property type="entry name" value="TPR-like"/>
    <property type="match status" value="2"/>
</dbReference>
<accession>A0AAE3SEW0</accession>
<dbReference type="SMART" id="SM00028">
    <property type="entry name" value="TPR"/>
    <property type="match status" value="4"/>
</dbReference>
<keyword evidence="4" id="KW-0808">Transferase</keyword>
<evidence type="ECO:0000256" key="5">
    <source>
        <dbReference type="ARBA" id="ARBA00022737"/>
    </source>
</evidence>
<dbReference type="GO" id="GO:0000156">
    <property type="term" value="F:phosphorelay response regulator activity"/>
    <property type="evidence" value="ECO:0007669"/>
    <property type="project" value="TreeGrafter"/>
</dbReference>
<dbReference type="SUPFAM" id="SSF55874">
    <property type="entry name" value="ATPase domain of HSP90 chaperone/DNA topoisomerase II/histidine kinase"/>
    <property type="match status" value="1"/>
</dbReference>
<protein>
    <recommendedName>
        <fullName evidence="2">histidine kinase</fullName>
        <ecNumber evidence="2">2.7.13.3</ecNumber>
    </recommendedName>
</protein>
<evidence type="ECO:0000256" key="3">
    <source>
        <dbReference type="ARBA" id="ARBA00022553"/>
    </source>
</evidence>
<dbReference type="PROSITE" id="PS50005">
    <property type="entry name" value="TPR"/>
    <property type="match status" value="4"/>
</dbReference>
<keyword evidence="13" id="KW-0472">Membrane</keyword>
<feature type="coiled-coil region" evidence="12">
    <location>
        <begin position="433"/>
        <end position="471"/>
    </location>
</feature>
<reference evidence="15" key="1">
    <citation type="submission" date="2022-10" db="EMBL/GenBank/DDBJ databases">
        <authorList>
            <person name="Yu W.X."/>
        </authorList>
    </citation>
    <scope>NUCLEOTIDE SEQUENCE</scope>
    <source>
        <strain evidence="15">AAT</strain>
    </source>
</reference>
<sequence length="701" mass="80613">MKFLHNCIRISLISILYIISNKVYCQTQQQLDSLREFTASIADPQLQVDNLNKLAYWYGGNNLDSSQYYSSKAAEKAININYRNGQALAYNYKARAYIEQGKFKESIEYFDKATDIYSALQDTAMLLDCYKGMSYVYSFSSNQIQSLNLSLRALKIAQNFNDTLSLATVYNNIGVIYKKLNDFDLALFYFQKSLNYDKLSSTTSSREIAVSYSNIGLLKVRNGKSNEARNDYDELFKLLPKLNSNYLKAHFYLSISEYYNSLNAIDSSKYYIDLTAELSKQLNIPQIQSKLYKRKGELYFGLKEYDKAIQFIDSCIEISEKADILNHLPEVFQLKAKALATQKKYKAAYVASQESTNPKYLYKAQKVASLLGEFEKEEKTKDELERLYLKQALENKQSELEKTTMRSKIWFAIGTIGILSICVITIIFFLIRLRKKNNELHSQHQLINNQKEQLENNIELINLKTESLHKLNATKDKFFSIIAHDLRSPFTAIIGLCNDLALSYYDYNDEERIKHIKLIEESSESTFNLLENLLYWANSQQDFIKIQKKDCLLHEIMNDSISAYLGTAQIKNIQVENNINKNEKIYVDVPTIKIVFTNIFNNAIKFTHKGGLINISCCREENKVVICINDNGIGMNKEVMDSLFKIEKDVHRNGTEQEKGTGLGLILCKEFIDKNNGNIWVESEESLGSSFFISLPVSANN</sequence>
<dbReference type="Gene3D" id="3.30.565.10">
    <property type="entry name" value="Histidine kinase-like ATPase, C-terminal domain"/>
    <property type="match status" value="1"/>
</dbReference>
<evidence type="ECO:0000256" key="10">
    <source>
        <dbReference type="ARBA" id="ARBA00023012"/>
    </source>
</evidence>
<dbReference type="InterPro" id="IPR036097">
    <property type="entry name" value="HisK_dim/P_sf"/>
</dbReference>
<dbReference type="Pfam" id="PF00515">
    <property type="entry name" value="TPR_1"/>
    <property type="match status" value="1"/>
</dbReference>
<feature type="domain" description="Histidine kinase" evidence="14">
    <location>
        <begin position="481"/>
        <end position="699"/>
    </location>
</feature>
<gene>
    <name evidence="15" type="ORF">OM075_10570</name>
</gene>
<feature type="repeat" description="TPR" evidence="11">
    <location>
        <begin position="209"/>
        <end position="242"/>
    </location>
</feature>
<dbReference type="AlphaFoldDB" id="A0AAE3SEW0"/>
<keyword evidence="16" id="KW-1185">Reference proteome</keyword>
<keyword evidence="10" id="KW-0902">Two-component regulatory system</keyword>
<feature type="repeat" description="TPR" evidence="11">
    <location>
        <begin position="167"/>
        <end position="200"/>
    </location>
</feature>
<dbReference type="CDD" id="cd00075">
    <property type="entry name" value="HATPase"/>
    <property type="match status" value="1"/>
</dbReference>
<keyword evidence="5" id="KW-0677">Repeat</keyword>
<dbReference type="CDD" id="cd00082">
    <property type="entry name" value="HisKA"/>
    <property type="match status" value="1"/>
</dbReference>
<evidence type="ECO:0000256" key="9">
    <source>
        <dbReference type="ARBA" id="ARBA00022840"/>
    </source>
</evidence>
<dbReference type="InterPro" id="IPR013105">
    <property type="entry name" value="TPR_2"/>
</dbReference>
<keyword evidence="12" id="KW-0175">Coiled coil</keyword>
<feature type="transmembrane region" description="Helical" evidence="13">
    <location>
        <begin position="409"/>
        <end position="431"/>
    </location>
</feature>
<keyword evidence="13" id="KW-1133">Transmembrane helix</keyword>
<dbReference type="PANTHER" id="PTHR42878">
    <property type="entry name" value="TWO-COMPONENT HISTIDINE KINASE"/>
    <property type="match status" value="1"/>
</dbReference>
<name>A0AAE3SEW0_9BACT</name>
<dbReference type="InterPro" id="IPR005467">
    <property type="entry name" value="His_kinase_dom"/>
</dbReference>
<keyword evidence="6" id="KW-0547">Nucleotide-binding</keyword>
<dbReference type="Gene3D" id="1.10.287.130">
    <property type="match status" value="1"/>
</dbReference>
<keyword evidence="3" id="KW-0597">Phosphoprotein</keyword>
<dbReference type="GO" id="GO:0000155">
    <property type="term" value="F:phosphorelay sensor kinase activity"/>
    <property type="evidence" value="ECO:0007669"/>
    <property type="project" value="InterPro"/>
</dbReference>
<dbReference type="SMART" id="SM00387">
    <property type="entry name" value="HATPase_c"/>
    <property type="match status" value="1"/>
</dbReference>
<dbReference type="GO" id="GO:0030295">
    <property type="term" value="F:protein kinase activator activity"/>
    <property type="evidence" value="ECO:0007669"/>
    <property type="project" value="TreeGrafter"/>
</dbReference>
<evidence type="ECO:0000313" key="16">
    <source>
        <dbReference type="Proteomes" id="UP001209229"/>
    </source>
</evidence>
<evidence type="ECO:0000256" key="12">
    <source>
        <dbReference type="SAM" id="Coils"/>
    </source>
</evidence>
<dbReference type="InterPro" id="IPR003661">
    <property type="entry name" value="HisK_dim/P_dom"/>
</dbReference>